<dbReference type="Gene3D" id="1.20.1250.20">
    <property type="entry name" value="MFS general substrate transporter like domains"/>
    <property type="match status" value="1"/>
</dbReference>
<dbReference type="EMBL" id="WSES01000005">
    <property type="protein sequence ID" value="MVW61562.1"/>
    <property type="molecule type" value="Genomic_DNA"/>
</dbReference>
<keyword evidence="5 8" id="KW-1133">Transmembrane helix</keyword>
<evidence type="ECO:0000256" key="1">
    <source>
        <dbReference type="ARBA" id="ARBA00004141"/>
    </source>
</evidence>
<feature type="transmembrane region" description="Helical" evidence="8">
    <location>
        <begin position="383"/>
        <end position="404"/>
    </location>
</feature>
<dbReference type="Pfam" id="PF00083">
    <property type="entry name" value="Sugar_tr"/>
    <property type="match status" value="1"/>
</dbReference>
<evidence type="ECO:0000313" key="10">
    <source>
        <dbReference type="EMBL" id="MVW61562.1"/>
    </source>
</evidence>
<dbReference type="PROSITE" id="PS50850">
    <property type="entry name" value="MFS"/>
    <property type="match status" value="1"/>
</dbReference>
<feature type="transmembrane region" description="Helical" evidence="8">
    <location>
        <begin position="81"/>
        <end position="103"/>
    </location>
</feature>
<dbReference type="GO" id="GO:0022857">
    <property type="term" value="F:transmembrane transporter activity"/>
    <property type="evidence" value="ECO:0007669"/>
    <property type="project" value="InterPro"/>
</dbReference>
<dbReference type="InterPro" id="IPR005828">
    <property type="entry name" value="MFS_sugar_transport-like"/>
</dbReference>
<accession>A0A7X3K8J4</accession>
<proteinExistence type="inferred from homology"/>
<feature type="transmembrane region" description="Helical" evidence="8">
    <location>
        <begin position="332"/>
        <end position="350"/>
    </location>
</feature>
<feature type="transmembrane region" description="Helical" evidence="8">
    <location>
        <begin position="170"/>
        <end position="194"/>
    </location>
</feature>
<evidence type="ECO:0000256" key="2">
    <source>
        <dbReference type="ARBA" id="ARBA00010992"/>
    </source>
</evidence>
<dbReference type="AlphaFoldDB" id="A0A7X3K8J4"/>
<comment type="similarity">
    <text evidence="2">Belongs to the major facilitator superfamily. Sugar transporter (TC 2.A.1.1) family.</text>
</comment>
<keyword evidence="4 8" id="KW-0812">Transmembrane</keyword>
<feature type="transmembrane region" description="Helical" evidence="8">
    <location>
        <begin position="447"/>
        <end position="467"/>
    </location>
</feature>
<organism evidence="10 11">
    <name type="scientific">Massilia cellulosiltytica</name>
    <dbReference type="NCBI Taxonomy" id="2683234"/>
    <lineage>
        <taxon>Bacteria</taxon>
        <taxon>Pseudomonadati</taxon>
        <taxon>Pseudomonadota</taxon>
        <taxon>Betaproteobacteria</taxon>
        <taxon>Burkholderiales</taxon>
        <taxon>Oxalobacteraceae</taxon>
        <taxon>Telluria group</taxon>
        <taxon>Massilia</taxon>
    </lineage>
</organism>
<dbReference type="PANTHER" id="PTHR23511:SF34">
    <property type="entry name" value="SYNAPTIC VESICLE GLYCOPROTEIN 2"/>
    <property type="match status" value="1"/>
</dbReference>
<feature type="transmembrane region" description="Helical" evidence="8">
    <location>
        <begin position="200"/>
        <end position="219"/>
    </location>
</feature>
<dbReference type="SUPFAM" id="SSF103473">
    <property type="entry name" value="MFS general substrate transporter"/>
    <property type="match status" value="1"/>
</dbReference>
<dbReference type="Proteomes" id="UP000443353">
    <property type="component" value="Unassembled WGS sequence"/>
</dbReference>
<keyword evidence="11" id="KW-1185">Reference proteome</keyword>
<name>A0A7X3K8J4_9BURK</name>
<comment type="caution">
    <text evidence="10">The sequence shown here is derived from an EMBL/GenBank/DDBJ whole genome shotgun (WGS) entry which is preliminary data.</text>
</comment>
<evidence type="ECO:0000256" key="4">
    <source>
        <dbReference type="ARBA" id="ARBA00022692"/>
    </source>
</evidence>
<feature type="transmembrane region" description="Helical" evidence="8">
    <location>
        <begin position="110"/>
        <end position="131"/>
    </location>
</feature>
<feature type="region of interest" description="Disordered" evidence="7">
    <location>
        <begin position="1"/>
        <end position="22"/>
    </location>
</feature>
<keyword evidence="6 8" id="KW-0472">Membrane</keyword>
<feature type="transmembrane region" description="Helical" evidence="8">
    <location>
        <begin position="292"/>
        <end position="312"/>
    </location>
</feature>
<evidence type="ECO:0000259" key="9">
    <source>
        <dbReference type="PROSITE" id="PS50850"/>
    </source>
</evidence>
<sequence length="479" mass="51931">MSIANQTVTPEHQFEPSPKRDQNVAQAAPLLFRLENVHMSRWHTKARVIMGSATFFDAFDALSLAFVLPVLIGLWKITPGQVGLLIASGYLGQVVGALFFGWLAERIGRVRSAGITIGLMSIMSIGCALAGNFNMLFLARFIQGIGVGGEVPVAATYINELSQAKGRGRFFLLYELIFPIGLLGAAQAGAFVVPRFGWEYMFLIGGLPGLLICLLVFRLPESPRWLIGRGRYAEAERIIASVEASSRGRHLDPATQPDACAARTAELARTLQNKRKGSWKELFSPVYKRRTFVVWALWASAYFVANGINNWLPSLYKTVYHLPLQEALHMASLSNVLSTCAVVCCALLIDRTGRRRWAIGSFVLAGLLLVGLVTLGTDSATHVMILGSAAYAVMGTTTVMLYLYTPEIYPTRIRAIGTGLATSWLRAASATAPALVGVVLAKDGINTVFLMFAGMTVVGLVAALGMIETTNRSLEEISP</sequence>
<feature type="transmembrane region" description="Helical" evidence="8">
    <location>
        <begin position="357"/>
        <end position="377"/>
    </location>
</feature>
<evidence type="ECO:0000256" key="7">
    <source>
        <dbReference type="SAM" id="MobiDB-lite"/>
    </source>
</evidence>
<keyword evidence="3" id="KW-0813">Transport</keyword>
<dbReference type="RefSeq" id="WP_056123470.1">
    <property type="nucleotide sequence ID" value="NZ_WSES01000005.1"/>
</dbReference>
<dbReference type="PANTHER" id="PTHR23511">
    <property type="entry name" value="SYNAPTIC VESICLE GLYCOPROTEIN 2"/>
    <property type="match status" value="1"/>
</dbReference>
<evidence type="ECO:0000256" key="5">
    <source>
        <dbReference type="ARBA" id="ARBA00022989"/>
    </source>
</evidence>
<feature type="compositionally biased region" description="Basic and acidic residues" evidence="7">
    <location>
        <begin position="12"/>
        <end position="22"/>
    </location>
</feature>
<protein>
    <submittedName>
        <fullName evidence="10">MFS transporter</fullName>
    </submittedName>
</protein>
<comment type="subcellular location">
    <subcellularLocation>
        <location evidence="1">Membrane</location>
        <topology evidence="1">Multi-pass membrane protein</topology>
    </subcellularLocation>
</comment>
<evidence type="ECO:0000256" key="6">
    <source>
        <dbReference type="ARBA" id="ARBA00023136"/>
    </source>
</evidence>
<gene>
    <name evidence="10" type="ORF">GPY61_16650</name>
</gene>
<dbReference type="PROSITE" id="PS00217">
    <property type="entry name" value="SUGAR_TRANSPORT_2"/>
    <property type="match status" value="1"/>
</dbReference>
<dbReference type="CDD" id="cd17316">
    <property type="entry name" value="MFS_SV2_like"/>
    <property type="match status" value="1"/>
</dbReference>
<evidence type="ECO:0000256" key="8">
    <source>
        <dbReference type="SAM" id="Phobius"/>
    </source>
</evidence>
<feature type="compositionally biased region" description="Polar residues" evidence="7">
    <location>
        <begin position="1"/>
        <end position="10"/>
    </location>
</feature>
<dbReference type="GO" id="GO:0016020">
    <property type="term" value="C:membrane"/>
    <property type="evidence" value="ECO:0007669"/>
    <property type="project" value="UniProtKB-SubCell"/>
</dbReference>
<feature type="transmembrane region" description="Helical" evidence="8">
    <location>
        <begin position="48"/>
        <end position="75"/>
    </location>
</feature>
<feature type="transmembrane region" description="Helical" evidence="8">
    <location>
        <begin position="424"/>
        <end position="441"/>
    </location>
</feature>
<dbReference type="InterPro" id="IPR020846">
    <property type="entry name" value="MFS_dom"/>
</dbReference>
<evidence type="ECO:0000256" key="3">
    <source>
        <dbReference type="ARBA" id="ARBA00022448"/>
    </source>
</evidence>
<dbReference type="InterPro" id="IPR005829">
    <property type="entry name" value="Sugar_transporter_CS"/>
</dbReference>
<evidence type="ECO:0000313" key="11">
    <source>
        <dbReference type="Proteomes" id="UP000443353"/>
    </source>
</evidence>
<feature type="domain" description="Major facilitator superfamily (MFS) profile" evidence="9">
    <location>
        <begin position="46"/>
        <end position="471"/>
    </location>
</feature>
<reference evidence="10 11" key="1">
    <citation type="submission" date="2019-12" db="EMBL/GenBank/DDBJ databases">
        <authorList>
            <person name="Li C."/>
            <person name="Zhao J."/>
        </authorList>
    </citation>
    <scope>NUCLEOTIDE SEQUENCE [LARGE SCALE GENOMIC DNA]</scope>
    <source>
        <strain evidence="10 11">NEAU-DD11</strain>
    </source>
</reference>
<dbReference type="InterPro" id="IPR036259">
    <property type="entry name" value="MFS_trans_sf"/>
</dbReference>